<accession>A0A937DIW8</accession>
<organism evidence="1 2">
    <name type="scientific">Marivirga atlantica</name>
    <dbReference type="NCBI Taxonomy" id="1548457"/>
    <lineage>
        <taxon>Bacteria</taxon>
        <taxon>Pseudomonadati</taxon>
        <taxon>Bacteroidota</taxon>
        <taxon>Cytophagia</taxon>
        <taxon>Cytophagales</taxon>
        <taxon>Marivirgaceae</taxon>
        <taxon>Marivirga</taxon>
    </lineage>
</organism>
<protein>
    <submittedName>
        <fullName evidence="1">Uncharacterized protein</fullName>
    </submittedName>
</protein>
<keyword evidence="2" id="KW-1185">Reference proteome</keyword>
<gene>
    <name evidence="1" type="ORF">JKP34_09050</name>
</gene>
<name>A0A937DIW8_9BACT</name>
<evidence type="ECO:0000313" key="2">
    <source>
        <dbReference type="Proteomes" id="UP000642920"/>
    </source>
</evidence>
<dbReference type="EMBL" id="JAERQG010000002">
    <property type="protein sequence ID" value="MBL0765395.1"/>
    <property type="molecule type" value="Genomic_DNA"/>
</dbReference>
<proteinExistence type="predicted"/>
<dbReference type="PROSITE" id="PS51257">
    <property type="entry name" value="PROKAR_LIPOPROTEIN"/>
    <property type="match status" value="1"/>
</dbReference>
<dbReference type="AlphaFoldDB" id="A0A937DIW8"/>
<comment type="caution">
    <text evidence="1">The sequence shown here is derived from an EMBL/GenBank/DDBJ whole genome shotgun (WGS) entry which is preliminary data.</text>
</comment>
<sequence>MTRSILTFSIVVLLLGCETKKTNLILIGTVHEPMENFNPDSLYAILEHVKPDVILYELDSSFFDEDFSFNRELSSNEFIATTRYVENHGITVRPYDFTGRNEHRIKIGSRPTDGNVHRLLDSLLSNGLMPANHHSTYSSFNQINDSLIARAYGTAESFNNVKTDSISQLRQQLQYEALNDVVRAIPLFSEMYHLLPSGDSITYLEGYERAADFWHLRNQTMATNILKFIDVYNGKTIVVLNGFFHRYYLNLELRPLQESMRFQIHEFYNYKK</sequence>
<dbReference type="RefSeq" id="WP_201919963.1">
    <property type="nucleotide sequence ID" value="NZ_JAERQG010000002.1"/>
</dbReference>
<dbReference type="Proteomes" id="UP000642920">
    <property type="component" value="Unassembled WGS sequence"/>
</dbReference>
<evidence type="ECO:0000313" key="1">
    <source>
        <dbReference type="EMBL" id="MBL0765395.1"/>
    </source>
</evidence>
<reference evidence="1" key="1">
    <citation type="submission" date="2021-01" db="EMBL/GenBank/DDBJ databases">
        <title>Marivirga sp. nov., isolated from intertidal surface sediments.</title>
        <authorList>
            <person name="Zhang M."/>
        </authorList>
    </citation>
    <scope>NUCLEOTIDE SEQUENCE</scope>
    <source>
        <strain evidence="1">SM1354</strain>
    </source>
</reference>